<comment type="caution">
    <text evidence="9">The sequence shown here is derived from an EMBL/GenBank/DDBJ whole genome shotgun (WGS) entry which is preliminary data.</text>
</comment>
<accession>A0ABV5V631</accession>
<dbReference type="SUPFAM" id="SSF55653">
    <property type="entry name" value="Ribosomal protein L9 C-domain"/>
    <property type="match status" value="1"/>
</dbReference>
<dbReference type="HAMAP" id="MF_00503">
    <property type="entry name" value="Ribosomal_bL9"/>
    <property type="match status" value="1"/>
</dbReference>
<keyword evidence="4 7" id="KW-0689">Ribosomal protein</keyword>
<dbReference type="SUPFAM" id="SSF55658">
    <property type="entry name" value="L9 N-domain-like"/>
    <property type="match status" value="1"/>
</dbReference>
<dbReference type="Pfam" id="PF01281">
    <property type="entry name" value="Ribosomal_L9_N"/>
    <property type="match status" value="1"/>
</dbReference>
<feature type="domain" description="Ribosomal protein L9" evidence="8">
    <location>
        <begin position="13"/>
        <end position="40"/>
    </location>
</feature>
<dbReference type="PROSITE" id="PS00651">
    <property type="entry name" value="RIBOSOMAL_L9"/>
    <property type="match status" value="1"/>
</dbReference>
<dbReference type="InterPro" id="IPR020069">
    <property type="entry name" value="Ribosomal_bL9_C"/>
</dbReference>
<evidence type="ECO:0000256" key="5">
    <source>
        <dbReference type="ARBA" id="ARBA00023274"/>
    </source>
</evidence>
<dbReference type="InterPro" id="IPR020594">
    <property type="entry name" value="Ribosomal_bL9_bac/chp"/>
</dbReference>
<dbReference type="Proteomes" id="UP001589613">
    <property type="component" value="Unassembled WGS sequence"/>
</dbReference>
<evidence type="ECO:0000259" key="8">
    <source>
        <dbReference type="PROSITE" id="PS00651"/>
    </source>
</evidence>
<comment type="function">
    <text evidence="7">Binds to the 23S rRNA.</text>
</comment>
<evidence type="ECO:0000256" key="6">
    <source>
        <dbReference type="ARBA" id="ARBA00035292"/>
    </source>
</evidence>
<evidence type="ECO:0000256" key="4">
    <source>
        <dbReference type="ARBA" id="ARBA00022980"/>
    </source>
</evidence>
<dbReference type="Gene3D" id="3.10.430.100">
    <property type="entry name" value="Ribosomal protein L9, C-terminal domain"/>
    <property type="match status" value="1"/>
</dbReference>
<comment type="similarity">
    <text evidence="1 7">Belongs to the bacterial ribosomal protein bL9 family.</text>
</comment>
<dbReference type="InterPro" id="IPR009027">
    <property type="entry name" value="Ribosomal_bL9/RNase_H1_N"/>
</dbReference>
<keyword evidence="2 7" id="KW-0699">rRNA-binding</keyword>
<evidence type="ECO:0000313" key="10">
    <source>
        <dbReference type="Proteomes" id="UP001589613"/>
    </source>
</evidence>
<dbReference type="PANTHER" id="PTHR21368">
    <property type="entry name" value="50S RIBOSOMAL PROTEIN L9"/>
    <property type="match status" value="1"/>
</dbReference>
<organism evidence="9 10">
    <name type="scientific">Ornithinimicrobium kibberense</name>
    <dbReference type="NCBI Taxonomy" id="282060"/>
    <lineage>
        <taxon>Bacteria</taxon>
        <taxon>Bacillati</taxon>
        <taxon>Actinomycetota</taxon>
        <taxon>Actinomycetes</taxon>
        <taxon>Micrococcales</taxon>
        <taxon>Ornithinimicrobiaceae</taxon>
        <taxon>Ornithinimicrobium</taxon>
    </lineage>
</organism>
<evidence type="ECO:0000256" key="7">
    <source>
        <dbReference type="HAMAP-Rule" id="MF_00503"/>
    </source>
</evidence>
<dbReference type="GO" id="GO:0005840">
    <property type="term" value="C:ribosome"/>
    <property type="evidence" value="ECO:0007669"/>
    <property type="project" value="UniProtKB-KW"/>
</dbReference>
<keyword evidence="10" id="KW-1185">Reference proteome</keyword>
<dbReference type="InterPro" id="IPR036791">
    <property type="entry name" value="Ribosomal_bL9_C_sf"/>
</dbReference>
<name>A0ABV5V631_9MICO</name>
<gene>
    <name evidence="7 9" type="primary">rplI</name>
    <name evidence="9" type="ORF">ACFFN0_14130</name>
</gene>
<evidence type="ECO:0000256" key="3">
    <source>
        <dbReference type="ARBA" id="ARBA00022884"/>
    </source>
</evidence>
<reference evidence="9 10" key="1">
    <citation type="submission" date="2024-09" db="EMBL/GenBank/DDBJ databases">
        <authorList>
            <person name="Sun Q."/>
            <person name="Mori K."/>
        </authorList>
    </citation>
    <scope>NUCLEOTIDE SEQUENCE [LARGE SCALE GENOMIC DNA]</scope>
    <source>
        <strain evidence="9 10">JCM 12763</strain>
    </source>
</reference>
<dbReference type="EMBL" id="JBHMAX010000024">
    <property type="protein sequence ID" value="MFB9733185.1"/>
    <property type="molecule type" value="Genomic_DNA"/>
</dbReference>
<dbReference type="InterPro" id="IPR000244">
    <property type="entry name" value="Ribosomal_bL9"/>
</dbReference>
<dbReference type="Gene3D" id="3.40.5.10">
    <property type="entry name" value="Ribosomal protein L9, N-terminal domain"/>
    <property type="match status" value="1"/>
</dbReference>
<sequence>MKLILTQPVSGLGTAGDVVEVKDGYARNFLLPRKVAMPWTKGGQKQVDAITRGREKRAVKTAEEASTAKARLQDAEITVSARAGQGGRLFGAVTPAEIADAIVAAGGPQVDKRKIEVPTPIRTVGDHPVQVRLHDDVSADVTVTVVAS</sequence>
<keyword evidence="3 7" id="KW-0694">RNA-binding</keyword>
<dbReference type="RefSeq" id="WP_141337923.1">
    <property type="nucleotide sequence ID" value="NZ_JBHMAX010000024.1"/>
</dbReference>
<proteinExistence type="inferred from homology"/>
<dbReference type="NCBIfam" id="TIGR00158">
    <property type="entry name" value="L9"/>
    <property type="match status" value="1"/>
</dbReference>
<dbReference type="InterPro" id="IPR020070">
    <property type="entry name" value="Ribosomal_bL9_N"/>
</dbReference>
<dbReference type="Pfam" id="PF03948">
    <property type="entry name" value="Ribosomal_L9_C"/>
    <property type="match status" value="1"/>
</dbReference>
<protein>
    <recommendedName>
        <fullName evidence="6 7">Large ribosomal subunit protein bL9</fullName>
    </recommendedName>
</protein>
<keyword evidence="5 7" id="KW-0687">Ribonucleoprotein</keyword>
<evidence type="ECO:0000313" key="9">
    <source>
        <dbReference type="EMBL" id="MFB9733185.1"/>
    </source>
</evidence>
<evidence type="ECO:0000256" key="1">
    <source>
        <dbReference type="ARBA" id="ARBA00010605"/>
    </source>
</evidence>
<dbReference type="InterPro" id="IPR036935">
    <property type="entry name" value="Ribosomal_bL9_N_sf"/>
</dbReference>
<evidence type="ECO:0000256" key="2">
    <source>
        <dbReference type="ARBA" id="ARBA00022730"/>
    </source>
</evidence>